<feature type="region of interest" description="Disordered" evidence="1">
    <location>
        <begin position="1"/>
        <end position="74"/>
    </location>
</feature>
<name>A0A8H7NTX7_9APHY</name>
<dbReference type="EMBL" id="JADOXO010000490">
    <property type="protein sequence ID" value="KAF9803633.1"/>
    <property type="molecule type" value="Genomic_DNA"/>
</dbReference>
<reference evidence="2" key="1">
    <citation type="submission" date="2020-11" db="EMBL/GenBank/DDBJ databases">
        <authorList>
            <person name="Koelle M."/>
            <person name="Horta M.A.C."/>
            <person name="Nowrousian M."/>
            <person name="Ohm R.A."/>
            <person name="Benz P."/>
            <person name="Pilgard A."/>
        </authorList>
    </citation>
    <scope>NUCLEOTIDE SEQUENCE</scope>
    <source>
        <strain evidence="2">FPRL280</strain>
    </source>
</reference>
<gene>
    <name evidence="2" type="ORF">IEO21_09613</name>
</gene>
<comment type="caution">
    <text evidence="2">The sequence shown here is derived from an EMBL/GenBank/DDBJ whole genome shotgun (WGS) entry which is preliminary data.</text>
</comment>
<accession>A0A8H7NTX7</accession>
<proteinExistence type="predicted"/>
<feature type="region of interest" description="Disordered" evidence="1">
    <location>
        <begin position="466"/>
        <end position="505"/>
    </location>
</feature>
<feature type="compositionally biased region" description="Gly residues" evidence="1">
    <location>
        <begin position="19"/>
        <end position="31"/>
    </location>
</feature>
<feature type="region of interest" description="Disordered" evidence="1">
    <location>
        <begin position="567"/>
        <end position="587"/>
    </location>
</feature>
<dbReference type="AlphaFoldDB" id="A0A8H7NTX7"/>
<reference evidence="2" key="2">
    <citation type="journal article" name="Front. Microbiol.">
        <title>Degradative Capacity of Two Strains of Rhodonia placenta: From Phenotype to Genotype.</title>
        <authorList>
            <person name="Kolle M."/>
            <person name="Horta M.A.C."/>
            <person name="Nowrousian M."/>
            <person name="Ohm R.A."/>
            <person name="Benz J.P."/>
            <person name="Pilgard A."/>
        </authorList>
    </citation>
    <scope>NUCLEOTIDE SEQUENCE</scope>
    <source>
        <strain evidence="2">FPRL280</strain>
    </source>
</reference>
<protein>
    <submittedName>
        <fullName evidence="2">Uncharacterized protein</fullName>
    </submittedName>
</protein>
<evidence type="ECO:0000256" key="1">
    <source>
        <dbReference type="SAM" id="MobiDB-lite"/>
    </source>
</evidence>
<feature type="compositionally biased region" description="Low complexity" evidence="1">
    <location>
        <begin position="238"/>
        <end position="253"/>
    </location>
</feature>
<feature type="region of interest" description="Disordered" evidence="1">
    <location>
        <begin position="233"/>
        <end position="259"/>
    </location>
</feature>
<evidence type="ECO:0000313" key="2">
    <source>
        <dbReference type="EMBL" id="KAF9803633.1"/>
    </source>
</evidence>
<feature type="compositionally biased region" description="Polar residues" evidence="1">
    <location>
        <begin position="1"/>
        <end position="12"/>
    </location>
</feature>
<feature type="region of interest" description="Disordered" evidence="1">
    <location>
        <begin position="292"/>
        <end position="329"/>
    </location>
</feature>
<feature type="compositionally biased region" description="Polar residues" evidence="1">
    <location>
        <begin position="478"/>
        <end position="496"/>
    </location>
</feature>
<feature type="region of interest" description="Disordered" evidence="1">
    <location>
        <begin position="373"/>
        <end position="400"/>
    </location>
</feature>
<dbReference type="Proteomes" id="UP000639403">
    <property type="component" value="Unassembled WGS sequence"/>
</dbReference>
<sequence length="870" mass="95611">METSAGGPQNNVGDESIDGGDGGSGGGGGGGHAKERGSGRQGVAKAQGTQDINPKEVLRQKARRAAKAERDERMDITTAMTPVKEVGVGSAYTFPRRRSHDVSSGFTRPTDLRLSNWWQGGAWRDKKRYEIPPAAAYEPHTVFLLESRYPVKHGIGRIDSVDHFVGVCREGDLPAVLARLNSPRAPGEARQAMDNARWPWLPQKKIHPVRWREHGETPASVKEMLAKEDEEVAQRMYPQQQHSSSAAAPRPAHGLQASPARPELVATELLSKLGPSTQQRMFHFSFRASAAADAHSPPEGPGSFKARMDIPGSTWARPHKPSQDADDNVVPSYYRKEEEGGLMAELSAGILSEGVAAKTRAREEKIPVEVRDPKTGTVRHPSGFEPPTPETHFHPAAAKTPTEDHPMLATVKQLWDERPANLDAPEVPGPNLRVEQEFTDRMVQQGADADADADAARVLVNHARTEQGPSGTFDALSGSGSTTQAQRTNIPTSSWDTPKRAARWQQHPEDVVPTYYIERKRQRNSIAERKEEEGGLMSELNAGILGEGLAADMKHREEKIPVEVKDPKTGTVRHPSGFEPPTPETHFHPAAAKTATEDHPMMSTVKVPWTEVLHLKNGGGSRGFHSSAAAGAVAMPHDALDFLALSRAPEPIVDEAQNEHEDEDEDANAIGAYEHADSEVQAVRRQYLPTLGAEPFWRPLLTATFSTRPLAMSFARLSRGLARGTPFYTTVSNEDRKCHSSFPTRLRNLRMKRMQELTFDLARLLRGDRGGLIGVRFDPSQRGRGYDGEGFDDLLPAEKRNVKIGVGEWYQLSAEVKERFVEGARELDLADSVEVFGLTEHGARTDGKLWRVPPSRTVVKDEQNNAVLIP</sequence>
<evidence type="ECO:0000313" key="3">
    <source>
        <dbReference type="Proteomes" id="UP000639403"/>
    </source>
</evidence>
<organism evidence="2 3">
    <name type="scientific">Rhodonia placenta</name>
    <dbReference type="NCBI Taxonomy" id="104341"/>
    <lineage>
        <taxon>Eukaryota</taxon>
        <taxon>Fungi</taxon>
        <taxon>Dikarya</taxon>
        <taxon>Basidiomycota</taxon>
        <taxon>Agaricomycotina</taxon>
        <taxon>Agaricomycetes</taxon>
        <taxon>Polyporales</taxon>
        <taxon>Adustoporiaceae</taxon>
        <taxon>Rhodonia</taxon>
    </lineage>
</organism>